<dbReference type="Gene3D" id="3.10.180.10">
    <property type="entry name" value="2,3-Dihydroxybiphenyl 1,2-Dioxygenase, domain 1"/>
    <property type="match status" value="1"/>
</dbReference>
<dbReference type="SUPFAM" id="SSF54593">
    <property type="entry name" value="Glyoxalase/Bleomycin resistance protein/Dihydroxybiphenyl dioxygenase"/>
    <property type="match status" value="1"/>
</dbReference>
<name>A0A5S4HJ03_9ACTN</name>
<comment type="caution">
    <text evidence="2">The sequence shown here is derived from an EMBL/GenBank/DDBJ whole genome shotgun (WGS) entry which is preliminary data.</text>
</comment>
<dbReference type="InterPro" id="IPR029068">
    <property type="entry name" value="Glyas_Bleomycin-R_OHBP_Dase"/>
</dbReference>
<dbReference type="PANTHER" id="PTHR21366:SF14">
    <property type="entry name" value="GLYOXALASE DOMAIN-CONTAINING PROTEIN 5"/>
    <property type="match status" value="1"/>
</dbReference>
<evidence type="ECO:0000259" key="1">
    <source>
        <dbReference type="PROSITE" id="PS51819"/>
    </source>
</evidence>
<dbReference type="RefSeq" id="WP_138687965.1">
    <property type="nucleotide sequence ID" value="NZ_JBHSAZ010000013.1"/>
</dbReference>
<dbReference type="AlphaFoldDB" id="A0A5S4HJ03"/>
<feature type="domain" description="VOC" evidence="1">
    <location>
        <begin position="4"/>
        <end position="138"/>
    </location>
</feature>
<dbReference type="EMBL" id="VCKX01000005">
    <property type="protein sequence ID" value="TMR39000.1"/>
    <property type="molecule type" value="Genomic_DNA"/>
</dbReference>
<dbReference type="PROSITE" id="PS51819">
    <property type="entry name" value="VOC"/>
    <property type="match status" value="1"/>
</dbReference>
<organism evidence="2 3">
    <name type="scientific">Nonomuraea zeae</name>
    <dbReference type="NCBI Taxonomy" id="1642303"/>
    <lineage>
        <taxon>Bacteria</taxon>
        <taxon>Bacillati</taxon>
        <taxon>Actinomycetota</taxon>
        <taxon>Actinomycetes</taxon>
        <taxon>Streptosporangiales</taxon>
        <taxon>Streptosporangiaceae</taxon>
        <taxon>Nonomuraea</taxon>
    </lineage>
</organism>
<sequence>MDARLDHVVCWVSDQSGSLHFYEQVVGLPGVRAEEFRDGMAAFPSVRISPDTVLDLMAYEAARGVEEGTGVQGTAGHPINHLCLAVSREDFEALQVRLKQHEVTITGSGTNSFGAQGIASEVIFFSDPDGNVLEVRYYE</sequence>
<proteinExistence type="predicted"/>
<dbReference type="Proteomes" id="UP000306628">
    <property type="component" value="Unassembled WGS sequence"/>
</dbReference>
<accession>A0A5S4HJ03</accession>
<dbReference type="PANTHER" id="PTHR21366">
    <property type="entry name" value="GLYOXALASE FAMILY PROTEIN"/>
    <property type="match status" value="1"/>
</dbReference>
<reference evidence="2 3" key="1">
    <citation type="submission" date="2019-05" db="EMBL/GenBank/DDBJ databases">
        <title>Draft genome sequence of Nonomuraea zeae DSM 100528.</title>
        <authorList>
            <person name="Saricaoglu S."/>
            <person name="Isik K."/>
        </authorList>
    </citation>
    <scope>NUCLEOTIDE SEQUENCE [LARGE SCALE GENOMIC DNA]</scope>
    <source>
        <strain evidence="2 3">DSM 100528</strain>
    </source>
</reference>
<gene>
    <name evidence="2" type="ORF">ETD85_02660</name>
</gene>
<evidence type="ECO:0000313" key="2">
    <source>
        <dbReference type="EMBL" id="TMR39000.1"/>
    </source>
</evidence>
<dbReference type="Pfam" id="PF00903">
    <property type="entry name" value="Glyoxalase"/>
    <property type="match status" value="1"/>
</dbReference>
<dbReference type="OrthoDB" id="9812656at2"/>
<dbReference type="InterPro" id="IPR004360">
    <property type="entry name" value="Glyas_Fos-R_dOase_dom"/>
</dbReference>
<protein>
    <submittedName>
        <fullName evidence="2">VOC family protein</fullName>
    </submittedName>
</protein>
<keyword evidence="3" id="KW-1185">Reference proteome</keyword>
<dbReference type="InterPro" id="IPR037523">
    <property type="entry name" value="VOC_core"/>
</dbReference>
<evidence type="ECO:0000313" key="3">
    <source>
        <dbReference type="Proteomes" id="UP000306628"/>
    </source>
</evidence>
<dbReference type="InterPro" id="IPR050383">
    <property type="entry name" value="GlyoxalaseI/FosfomycinResist"/>
</dbReference>